<organism evidence="2 3">
    <name type="scientific">Fusarium torreyae</name>
    <dbReference type="NCBI Taxonomy" id="1237075"/>
    <lineage>
        <taxon>Eukaryota</taxon>
        <taxon>Fungi</taxon>
        <taxon>Dikarya</taxon>
        <taxon>Ascomycota</taxon>
        <taxon>Pezizomycotina</taxon>
        <taxon>Sordariomycetes</taxon>
        <taxon>Hypocreomycetidae</taxon>
        <taxon>Hypocreales</taxon>
        <taxon>Nectriaceae</taxon>
        <taxon>Fusarium</taxon>
    </lineage>
</organism>
<dbReference type="GO" id="GO:0016491">
    <property type="term" value="F:oxidoreductase activity"/>
    <property type="evidence" value="ECO:0007669"/>
    <property type="project" value="InterPro"/>
</dbReference>
<dbReference type="EMBL" id="JAOQAZ010000005">
    <property type="protein sequence ID" value="KAJ4265969.1"/>
    <property type="molecule type" value="Genomic_DNA"/>
</dbReference>
<dbReference type="AlphaFoldDB" id="A0A9W8VKA7"/>
<evidence type="ECO:0000313" key="2">
    <source>
        <dbReference type="EMBL" id="KAJ4265969.1"/>
    </source>
</evidence>
<evidence type="ECO:0000256" key="1">
    <source>
        <dbReference type="ARBA" id="ARBA00005986"/>
    </source>
</evidence>
<keyword evidence="3" id="KW-1185">Reference proteome</keyword>
<reference evidence="2" key="1">
    <citation type="submission" date="2022-09" db="EMBL/GenBank/DDBJ databases">
        <title>Fusarium specimens isolated from Avocado Roots.</title>
        <authorList>
            <person name="Stajich J."/>
            <person name="Roper C."/>
            <person name="Heimlech-Rivalta G."/>
        </authorList>
    </citation>
    <scope>NUCLEOTIDE SEQUENCE</scope>
    <source>
        <strain evidence="2">CF00136</strain>
    </source>
</reference>
<dbReference type="SUPFAM" id="SSF54909">
    <property type="entry name" value="Dimeric alpha+beta barrel"/>
    <property type="match status" value="1"/>
</dbReference>
<proteinExistence type="inferred from homology"/>
<dbReference type="OrthoDB" id="4892971at2759"/>
<dbReference type="PANTHER" id="PTHR40260">
    <property type="entry name" value="BLR8190 PROTEIN"/>
    <property type="match status" value="1"/>
</dbReference>
<dbReference type="InterPro" id="IPR009799">
    <property type="entry name" value="EthD_dom"/>
</dbReference>
<dbReference type="Proteomes" id="UP001152049">
    <property type="component" value="Unassembled WGS sequence"/>
</dbReference>
<dbReference type="PANTHER" id="PTHR40260:SF2">
    <property type="entry name" value="BLR8190 PROTEIN"/>
    <property type="match status" value="1"/>
</dbReference>
<sequence>MATVAIQYPVGHEFDIEYYQKTHIPLVLKIWESAGLKSWEVIQLGGSGAYQVITILRWESLAAFQKAAAMEESKALKDDVKNFTTAVATSVVGETVAQG</sequence>
<protein>
    <recommendedName>
        <fullName evidence="4">Ethyl tert-butyl ether degradation EthD</fullName>
    </recommendedName>
</protein>
<dbReference type="InterPro" id="IPR011008">
    <property type="entry name" value="Dimeric_a/b-barrel"/>
</dbReference>
<gene>
    <name evidence="2" type="ORF">NW762_003942</name>
</gene>
<accession>A0A9W8VKA7</accession>
<comment type="caution">
    <text evidence="2">The sequence shown here is derived from an EMBL/GenBank/DDBJ whole genome shotgun (WGS) entry which is preliminary data.</text>
</comment>
<dbReference type="NCBIfam" id="TIGR02118">
    <property type="entry name" value="EthD family reductase"/>
    <property type="match status" value="1"/>
</dbReference>
<evidence type="ECO:0000313" key="3">
    <source>
        <dbReference type="Proteomes" id="UP001152049"/>
    </source>
</evidence>
<name>A0A9W8VKA7_9HYPO</name>
<evidence type="ECO:0008006" key="4">
    <source>
        <dbReference type="Google" id="ProtNLM"/>
    </source>
</evidence>
<dbReference type="Gene3D" id="3.30.70.100">
    <property type="match status" value="1"/>
</dbReference>
<comment type="similarity">
    <text evidence="1">Belongs to the tpcK family.</text>
</comment>